<evidence type="ECO:0000256" key="3">
    <source>
        <dbReference type="ARBA" id="ARBA00038374"/>
    </source>
</evidence>
<dbReference type="PROSITE" id="PS01276">
    <property type="entry name" value="PEPTIDASE_U32"/>
    <property type="match status" value="1"/>
</dbReference>
<comment type="caution">
    <text evidence="5">The sequence shown here is derived from an EMBL/GenBank/DDBJ whole genome shotgun (WGS) entry which is preliminary data.</text>
</comment>
<evidence type="ECO:0000313" key="5">
    <source>
        <dbReference type="EMBL" id="HIU61706.1"/>
    </source>
</evidence>
<dbReference type="Pfam" id="PF01136">
    <property type="entry name" value="Peptidase_U32"/>
    <property type="match status" value="1"/>
</dbReference>
<reference evidence="5" key="1">
    <citation type="submission" date="2020-10" db="EMBL/GenBank/DDBJ databases">
        <authorList>
            <person name="Gilroy R."/>
        </authorList>
    </citation>
    <scope>NUCLEOTIDE SEQUENCE</scope>
    <source>
        <strain evidence="5">CHK195-12923</strain>
    </source>
</reference>
<sequence length="398" mass="44419">MKVELLAPAGNFNKLKTAFYFGADAVYLGGKDFSLRSFADNFTREEIAEAVKYAHARGKKIYVTVNIYARNKDLALMEDYFAFLQSAGVDAALISDPGVLYAAKRSAPKLAVHISTQANITNKYAVKFWRELGAVRAVLARELSLAEVKEIHDFVPDMELEAFVHGAMCISYSGRCLLSDYLTGRPSNRGECAQACRWNYSIRKNDEKSDSGWLSLEEDERGSYILNSKDLNMAAHLEEMAAAGVCSFKIEGRMKSEYYLATVINAYRRCIDGGFSDVVERELTTAAHRDYTTAYALGENHNTVNYSDSQAKGDCDYIGNVVGTDEGYALVEMRGRFREGDTLEILSPTENFGKSFVVEEARLGDERVSDCKRVQAIYSVKCPYTLSAGDILRRRKTL</sequence>
<protein>
    <submittedName>
        <fullName evidence="5">U32 family peptidase</fullName>
    </submittedName>
</protein>
<evidence type="ECO:0000259" key="4">
    <source>
        <dbReference type="Pfam" id="PF16325"/>
    </source>
</evidence>
<dbReference type="GO" id="GO:0006508">
    <property type="term" value="P:proteolysis"/>
    <property type="evidence" value="ECO:0007669"/>
    <property type="project" value="UniProtKB-KW"/>
</dbReference>
<accession>A0A9D1MK30</accession>
<comment type="similarity">
    <text evidence="3">Belongs to the peptidase U32 family.</text>
</comment>
<reference evidence="5" key="2">
    <citation type="journal article" date="2021" name="PeerJ">
        <title>Extensive microbial diversity within the chicken gut microbiome revealed by metagenomics and culture.</title>
        <authorList>
            <person name="Gilroy R."/>
            <person name="Ravi A."/>
            <person name="Getino M."/>
            <person name="Pursley I."/>
            <person name="Horton D.L."/>
            <person name="Alikhan N.F."/>
            <person name="Baker D."/>
            <person name="Gharbi K."/>
            <person name="Hall N."/>
            <person name="Watson M."/>
            <person name="Adriaenssens E.M."/>
            <person name="Foster-Nyarko E."/>
            <person name="Jarju S."/>
            <person name="Secka A."/>
            <person name="Antonio M."/>
            <person name="Oren A."/>
            <person name="Chaudhuri R.R."/>
            <person name="La Ragione R."/>
            <person name="Hildebrand F."/>
            <person name="Pallen M.J."/>
        </authorList>
    </citation>
    <scope>NUCLEOTIDE SEQUENCE</scope>
    <source>
        <strain evidence="5">CHK195-12923</strain>
    </source>
</reference>
<dbReference type="Proteomes" id="UP000824110">
    <property type="component" value="Unassembled WGS sequence"/>
</dbReference>
<dbReference type="InterPro" id="IPR001539">
    <property type="entry name" value="Peptidase_U32"/>
</dbReference>
<dbReference type="PANTHER" id="PTHR30217:SF6">
    <property type="entry name" value="TRNA HYDROXYLATION PROTEIN P"/>
    <property type="match status" value="1"/>
</dbReference>
<evidence type="ECO:0000256" key="2">
    <source>
        <dbReference type="ARBA" id="ARBA00022801"/>
    </source>
</evidence>
<dbReference type="AlphaFoldDB" id="A0A9D1MK30"/>
<organism evidence="5 6">
    <name type="scientific">Candidatus Coproplasma excrementigallinarum</name>
    <dbReference type="NCBI Taxonomy" id="2840747"/>
    <lineage>
        <taxon>Bacteria</taxon>
        <taxon>Bacillati</taxon>
        <taxon>Bacillota</taxon>
        <taxon>Clostridia</taxon>
        <taxon>Eubacteriales</taxon>
        <taxon>Candidatus Coproplasma</taxon>
    </lineage>
</organism>
<dbReference type="Gene3D" id="2.40.30.10">
    <property type="entry name" value="Translation factors"/>
    <property type="match status" value="1"/>
</dbReference>
<dbReference type="InterPro" id="IPR032525">
    <property type="entry name" value="Peptidase_U32_C"/>
</dbReference>
<dbReference type="GO" id="GO:0008233">
    <property type="term" value="F:peptidase activity"/>
    <property type="evidence" value="ECO:0007669"/>
    <property type="project" value="UniProtKB-KW"/>
</dbReference>
<gene>
    <name evidence="5" type="ORF">IAB69_03555</name>
</gene>
<dbReference type="EMBL" id="DVNE01000034">
    <property type="protein sequence ID" value="HIU61706.1"/>
    <property type="molecule type" value="Genomic_DNA"/>
</dbReference>
<dbReference type="PANTHER" id="PTHR30217">
    <property type="entry name" value="PEPTIDASE U32 FAMILY"/>
    <property type="match status" value="1"/>
</dbReference>
<proteinExistence type="inferred from homology"/>
<name>A0A9D1MK30_9FIRM</name>
<keyword evidence="2" id="KW-0378">Hydrolase</keyword>
<feature type="domain" description="Peptidase family U32 C-terminal" evidence="4">
    <location>
        <begin position="315"/>
        <end position="393"/>
    </location>
</feature>
<evidence type="ECO:0000313" key="6">
    <source>
        <dbReference type="Proteomes" id="UP000824110"/>
    </source>
</evidence>
<evidence type="ECO:0000256" key="1">
    <source>
        <dbReference type="ARBA" id="ARBA00022670"/>
    </source>
</evidence>
<dbReference type="Pfam" id="PF16325">
    <property type="entry name" value="Peptidase_U32_C"/>
    <property type="match status" value="1"/>
</dbReference>
<dbReference type="InterPro" id="IPR051454">
    <property type="entry name" value="RNA/ubiquinone_mod_enzymes"/>
</dbReference>
<keyword evidence="1" id="KW-0645">Protease</keyword>